<organism evidence="1 2">
    <name type="scientific">Parabacteroides chinchillae</name>
    <dbReference type="NCBI Taxonomy" id="871327"/>
    <lineage>
        <taxon>Bacteria</taxon>
        <taxon>Pseudomonadati</taxon>
        <taxon>Bacteroidota</taxon>
        <taxon>Bacteroidia</taxon>
        <taxon>Bacteroidales</taxon>
        <taxon>Tannerellaceae</taxon>
        <taxon>Parabacteroides</taxon>
    </lineage>
</organism>
<name>A0A8G2F5H6_9BACT</name>
<gene>
    <name evidence="1" type="ORF">SAMN05444001_12432</name>
</gene>
<dbReference type="EMBL" id="FNVS01000024">
    <property type="protein sequence ID" value="SEG25786.1"/>
    <property type="molecule type" value="Genomic_DNA"/>
</dbReference>
<proteinExistence type="predicted"/>
<sequence length="46" mass="5106">MEAVSGKFLSGRHKATYHSKVFGVIAPDTLDKKDLLDSPFFCTFVT</sequence>
<keyword evidence="2" id="KW-1185">Reference proteome</keyword>
<comment type="caution">
    <text evidence="1">The sequence shown here is derived from an EMBL/GenBank/DDBJ whole genome shotgun (WGS) entry which is preliminary data.</text>
</comment>
<accession>A0A8G2F5H6</accession>
<protein>
    <submittedName>
        <fullName evidence="1">Uncharacterized protein</fullName>
    </submittedName>
</protein>
<dbReference type="AlphaFoldDB" id="A0A8G2F5H6"/>
<evidence type="ECO:0000313" key="1">
    <source>
        <dbReference type="EMBL" id="SEG25786.1"/>
    </source>
</evidence>
<reference evidence="1 2" key="1">
    <citation type="submission" date="2016-10" db="EMBL/GenBank/DDBJ databases">
        <authorList>
            <person name="Varghese N."/>
            <person name="Submissions S."/>
        </authorList>
    </citation>
    <scope>NUCLEOTIDE SEQUENCE [LARGE SCALE GENOMIC DNA]</scope>
    <source>
        <strain evidence="1 2">DSM 29073</strain>
    </source>
</reference>
<dbReference type="Proteomes" id="UP000236725">
    <property type="component" value="Unassembled WGS sequence"/>
</dbReference>
<evidence type="ECO:0000313" key="2">
    <source>
        <dbReference type="Proteomes" id="UP000236725"/>
    </source>
</evidence>